<dbReference type="InParanoid" id="A0A2K1JMK5"/>
<dbReference type="EnsemblPlants" id="Pp3c13_20110V3.1">
    <property type="protein sequence ID" value="PAC:32932040.CDS.1"/>
    <property type="gene ID" value="Pp3c13_20110"/>
</dbReference>
<reference evidence="1 3" key="1">
    <citation type="journal article" date="2008" name="Science">
        <title>The Physcomitrella genome reveals evolutionary insights into the conquest of land by plants.</title>
        <authorList>
            <person name="Rensing S."/>
            <person name="Lang D."/>
            <person name="Zimmer A."/>
            <person name="Terry A."/>
            <person name="Salamov A."/>
            <person name="Shapiro H."/>
            <person name="Nishiyama T."/>
            <person name="Perroud P.-F."/>
            <person name="Lindquist E."/>
            <person name="Kamisugi Y."/>
            <person name="Tanahashi T."/>
            <person name="Sakakibara K."/>
            <person name="Fujita T."/>
            <person name="Oishi K."/>
            <person name="Shin-I T."/>
            <person name="Kuroki Y."/>
            <person name="Toyoda A."/>
            <person name="Suzuki Y."/>
            <person name="Hashimoto A."/>
            <person name="Yamaguchi K."/>
            <person name="Sugano A."/>
            <person name="Kohara Y."/>
            <person name="Fujiyama A."/>
            <person name="Anterola A."/>
            <person name="Aoki S."/>
            <person name="Ashton N."/>
            <person name="Barbazuk W.B."/>
            <person name="Barker E."/>
            <person name="Bennetzen J."/>
            <person name="Bezanilla M."/>
            <person name="Blankenship R."/>
            <person name="Cho S.H."/>
            <person name="Dutcher S."/>
            <person name="Estelle M."/>
            <person name="Fawcett J.A."/>
            <person name="Gundlach H."/>
            <person name="Hanada K."/>
            <person name="Heyl A."/>
            <person name="Hicks K.A."/>
            <person name="Hugh J."/>
            <person name="Lohr M."/>
            <person name="Mayer K."/>
            <person name="Melkozernov A."/>
            <person name="Murata T."/>
            <person name="Nelson D."/>
            <person name="Pils B."/>
            <person name="Prigge M."/>
            <person name="Reiss B."/>
            <person name="Renner T."/>
            <person name="Rombauts S."/>
            <person name="Rushton P."/>
            <person name="Sanderfoot A."/>
            <person name="Schween G."/>
            <person name="Shiu S.-H."/>
            <person name="Stueber K."/>
            <person name="Theodoulou F.L."/>
            <person name="Tu H."/>
            <person name="Van de Peer Y."/>
            <person name="Verrier P.J."/>
            <person name="Waters E."/>
            <person name="Wood A."/>
            <person name="Yang L."/>
            <person name="Cove D."/>
            <person name="Cuming A."/>
            <person name="Hasebe M."/>
            <person name="Lucas S."/>
            <person name="Mishler D.B."/>
            <person name="Reski R."/>
            <person name="Grigoriev I."/>
            <person name="Quatrano R.S."/>
            <person name="Boore J.L."/>
        </authorList>
    </citation>
    <scope>NUCLEOTIDE SEQUENCE [LARGE SCALE GENOMIC DNA]</scope>
    <source>
        <strain evidence="2 3">cv. Gransden 2004</strain>
    </source>
</reference>
<keyword evidence="3" id="KW-1185">Reference proteome</keyword>
<evidence type="ECO:0000313" key="2">
    <source>
        <dbReference type="EnsemblPlants" id="PAC:32932040.CDS.1"/>
    </source>
</evidence>
<dbReference type="Gramene" id="Pp3c13_20110V3.1">
    <property type="protein sequence ID" value="PAC:32932040.CDS.1"/>
    <property type="gene ID" value="Pp3c13_20110"/>
</dbReference>
<dbReference type="Gramene" id="Pp3c13_20110V3.2">
    <property type="protein sequence ID" value="PAC:32932041.CDS.1"/>
    <property type="gene ID" value="Pp3c13_20110"/>
</dbReference>
<gene>
    <name evidence="1" type="ORF">PHYPA_017610</name>
</gene>
<dbReference type="EnsemblPlants" id="Pp3c13_20110V3.2">
    <property type="protein sequence ID" value="PAC:32932041.CDS.1"/>
    <property type="gene ID" value="Pp3c13_20110"/>
</dbReference>
<dbReference type="Proteomes" id="UP000006727">
    <property type="component" value="Chromosome 13"/>
</dbReference>
<evidence type="ECO:0000313" key="1">
    <source>
        <dbReference type="EMBL" id="PNR42780.1"/>
    </source>
</evidence>
<dbReference type="AlphaFoldDB" id="A0A2K1JMK5"/>
<sequence length="138" mass="15071">MSRKSAHSDRLREECLGLNNLMKRMTRSFELCFFNQLPVIGNGGGAAARNLIMRQHHGVHSANAPQIFASTVGFPAPKSAAFSPEHLCLGSCSVITSVTTSLASPGDHRCNEWQKVTAKVVELVHFSARLMWNSFGDS</sequence>
<dbReference type="EMBL" id="ABEU02000013">
    <property type="protein sequence ID" value="PNR42780.1"/>
    <property type="molecule type" value="Genomic_DNA"/>
</dbReference>
<reference evidence="1 3" key="2">
    <citation type="journal article" date="2018" name="Plant J.">
        <title>The Physcomitrella patens chromosome-scale assembly reveals moss genome structure and evolution.</title>
        <authorList>
            <person name="Lang D."/>
            <person name="Ullrich K.K."/>
            <person name="Murat F."/>
            <person name="Fuchs J."/>
            <person name="Jenkins J."/>
            <person name="Haas F.B."/>
            <person name="Piednoel M."/>
            <person name="Gundlach H."/>
            <person name="Van Bel M."/>
            <person name="Meyberg R."/>
            <person name="Vives C."/>
            <person name="Morata J."/>
            <person name="Symeonidi A."/>
            <person name="Hiss M."/>
            <person name="Muchero W."/>
            <person name="Kamisugi Y."/>
            <person name="Saleh O."/>
            <person name="Blanc G."/>
            <person name="Decker E.L."/>
            <person name="van Gessel N."/>
            <person name="Grimwood J."/>
            <person name="Hayes R.D."/>
            <person name="Graham S.W."/>
            <person name="Gunter L.E."/>
            <person name="McDaniel S.F."/>
            <person name="Hoernstein S.N.W."/>
            <person name="Larsson A."/>
            <person name="Li F.W."/>
            <person name="Perroud P.F."/>
            <person name="Phillips J."/>
            <person name="Ranjan P."/>
            <person name="Rokshar D.S."/>
            <person name="Rothfels C.J."/>
            <person name="Schneider L."/>
            <person name="Shu S."/>
            <person name="Stevenson D.W."/>
            <person name="Thummler F."/>
            <person name="Tillich M."/>
            <person name="Villarreal Aguilar J.C."/>
            <person name="Widiez T."/>
            <person name="Wong G.K."/>
            <person name="Wymore A."/>
            <person name="Zhang Y."/>
            <person name="Zimmer A.D."/>
            <person name="Quatrano R.S."/>
            <person name="Mayer K.F.X."/>
            <person name="Goodstein D."/>
            <person name="Casacuberta J.M."/>
            <person name="Vandepoele K."/>
            <person name="Reski R."/>
            <person name="Cuming A.C."/>
            <person name="Tuskan G.A."/>
            <person name="Maumus F."/>
            <person name="Salse J."/>
            <person name="Schmutz J."/>
            <person name="Rensing S.A."/>
        </authorList>
    </citation>
    <scope>NUCLEOTIDE SEQUENCE [LARGE SCALE GENOMIC DNA]</scope>
    <source>
        <strain evidence="2 3">cv. Gransden 2004</strain>
    </source>
</reference>
<reference evidence="2" key="3">
    <citation type="submission" date="2020-12" db="UniProtKB">
        <authorList>
            <consortium name="EnsemblPlants"/>
        </authorList>
    </citation>
    <scope>IDENTIFICATION</scope>
</reference>
<accession>A0A2K1JMK5</accession>
<evidence type="ECO:0000313" key="3">
    <source>
        <dbReference type="Proteomes" id="UP000006727"/>
    </source>
</evidence>
<proteinExistence type="predicted"/>
<name>A0A2K1JMK5_PHYPA</name>
<protein>
    <submittedName>
        <fullName evidence="1 2">Uncharacterized protein</fullName>
    </submittedName>
</protein>
<organism evidence="1">
    <name type="scientific">Physcomitrium patens</name>
    <name type="common">Spreading-leaved earth moss</name>
    <name type="synonym">Physcomitrella patens</name>
    <dbReference type="NCBI Taxonomy" id="3218"/>
    <lineage>
        <taxon>Eukaryota</taxon>
        <taxon>Viridiplantae</taxon>
        <taxon>Streptophyta</taxon>
        <taxon>Embryophyta</taxon>
        <taxon>Bryophyta</taxon>
        <taxon>Bryophytina</taxon>
        <taxon>Bryopsida</taxon>
        <taxon>Funariidae</taxon>
        <taxon>Funariales</taxon>
        <taxon>Funariaceae</taxon>
        <taxon>Physcomitrium</taxon>
    </lineage>
</organism>